<reference evidence="1 2" key="1">
    <citation type="submission" date="2007-08" db="EMBL/GenBank/DDBJ databases">
        <title>Complete sequence of Thermotoga lettingae TMO.</title>
        <authorList>
            <consortium name="US DOE Joint Genome Institute"/>
            <person name="Copeland A."/>
            <person name="Lucas S."/>
            <person name="Lapidus A."/>
            <person name="Barry K."/>
            <person name="Glavina del Rio T."/>
            <person name="Dalin E."/>
            <person name="Tice H."/>
            <person name="Pitluck S."/>
            <person name="Foster B."/>
            <person name="Bruce D."/>
            <person name="Schmutz J."/>
            <person name="Larimer F."/>
            <person name="Land M."/>
            <person name="Hauser L."/>
            <person name="Kyrpides N."/>
            <person name="Mikhailova N."/>
            <person name="Nelson K."/>
            <person name="Gogarten J.P."/>
            <person name="Noll K."/>
            <person name="Richardson P."/>
        </authorList>
    </citation>
    <scope>NUCLEOTIDE SEQUENCE [LARGE SCALE GENOMIC DNA]</scope>
    <source>
        <strain evidence="2">ATCC BAA-301 / DSM 14385 / NBRC 107922 / TMO</strain>
    </source>
</reference>
<accession>A8F3D4</accession>
<proteinExistence type="predicted"/>
<evidence type="ECO:0000313" key="2">
    <source>
        <dbReference type="Proteomes" id="UP000002016"/>
    </source>
</evidence>
<dbReference type="eggNOG" id="COG1353">
    <property type="taxonomic scope" value="Bacteria"/>
</dbReference>
<dbReference type="AlphaFoldDB" id="A8F3D4"/>
<dbReference type="STRING" id="416591.Tlet_0097"/>
<dbReference type="RefSeq" id="WP_012002149.1">
    <property type="nucleotide sequence ID" value="NC_009828.1"/>
</dbReference>
<dbReference type="KEGG" id="tle:Tlet_0097"/>
<reference evidence="1 2" key="2">
    <citation type="journal article" date="2009" name="Proc. Natl. Acad. Sci. U.S.A.">
        <title>On the chimeric nature, thermophilic origin, and phylogenetic placement of the Thermotogales.</title>
        <authorList>
            <person name="Zhaxybayeva O."/>
            <person name="Swithers K.S."/>
            <person name="Lapierre P."/>
            <person name="Fournier G.P."/>
            <person name="Bickhart D.M."/>
            <person name="DeBoy R.T."/>
            <person name="Nelson K.E."/>
            <person name="Nesbo C.L."/>
            <person name="Doolittle W.F."/>
            <person name="Gogarten J.P."/>
            <person name="Noll K.M."/>
        </authorList>
    </citation>
    <scope>NUCLEOTIDE SEQUENCE [LARGE SCALE GENOMIC DNA]</scope>
    <source>
        <strain evidence="2">ATCC BAA-301 / DSM 14385 / NBRC 107922 / TMO</strain>
    </source>
</reference>
<name>A8F3D4_PSELT</name>
<dbReference type="OrthoDB" id="9903755at2"/>
<dbReference type="HOGENOM" id="CLU_415985_0_0_0"/>
<dbReference type="Proteomes" id="UP000002016">
    <property type="component" value="Chromosome"/>
</dbReference>
<keyword evidence="2" id="KW-1185">Reference proteome</keyword>
<protein>
    <recommendedName>
        <fullName evidence="3">CRISPR-associated protein, Csx11 family</fullName>
    </recommendedName>
</protein>
<gene>
    <name evidence="1" type="ordered locus">Tlet_0097</name>
</gene>
<evidence type="ECO:0000313" key="1">
    <source>
        <dbReference type="EMBL" id="ABV32668.1"/>
    </source>
</evidence>
<dbReference type="EMBL" id="CP000812">
    <property type="protein sequence ID" value="ABV32668.1"/>
    <property type="molecule type" value="Genomic_DNA"/>
</dbReference>
<organism evidence="1 2">
    <name type="scientific">Pseudothermotoga lettingae (strain ATCC BAA-301 / DSM 14385 / NBRC 107922 / TMO)</name>
    <name type="common">Thermotoga lettingae</name>
    <dbReference type="NCBI Taxonomy" id="416591"/>
    <lineage>
        <taxon>Bacteria</taxon>
        <taxon>Thermotogati</taxon>
        <taxon>Thermotogota</taxon>
        <taxon>Thermotogae</taxon>
        <taxon>Thermotogales</taxon>
        <taxon>Thermotogaceae</taxon>
        <taxon>Pseudothermotoga</taxon>
    </lineage>
</organism>
<sequence length="660" mass="77806">MNRNKFVPELHDIGKLVDDQVKKQLQNQIGQSWKGHVFAKFDFQKFGIPQPTSPSWWGQYHHETSEVHKDINQWDLRDSLGKIASPEDKYHLFLLIIADHLASSVSRAVGGRGPKSPSGIYKLWNNNFYQQQKIGRYWAAFKTIDDLKNLFDEIENCQSGEEFLNKYKEHLLLTPEDKSIPRNVTSLYTHVELVGKIYRVLEKNTELATESDDPIAIVYNGMKVKTIKEAEGGKRTTGTNDTDKGKWQARLAKCWIRFPHSFVRLQDINLLRKREELVNCIANYYKDEVIFAISDFIILFLPPNQNLKEILKPFLDWGFHIEVEETLANLGILNSILDRKTLRARQTNDQARLSVFTNRRTKVYKRYLVSELPEEIEPPICDICQQRSGVERIKENIREWVCYRCQEIREMGEPFREYATVWEEEGVKVCWLKFSLNQSKLEKWLQNAFEEYIDHYMQANDLKEEFRPLALQVDFNKDYKEMLKEFWEDFSRVDDIKKPIVEYDELGVFKYSPELAKKVIDNFSTVFSKYFPDCISNENSPISLSLSIANIKYPIRDHWRFFEENNKSFLNVHYHKVFTEKYTKDELDVIIGKALNVETSSSFLYKLVQLEEILQSEIHIAVEIFNNRKKYSEIYELFSKGIKPSKFLNLYRLLRGGECE</sequence>
<evidence type="ECO:0008006" key="3">
    <source>
        <dbReference type="Google" id="ProtNLM"/>
    </source>
</evidence>